<dbReference type="Pfam" id="PF04570">
    <property type="entry name" value="zf-FLZ"/>
    <property type="match status" value="1"/>
</dbReference>
<accession>A0A699HBH5</accession>
<dbReference type="AlphaFoldDB" id="A0A699HBH5"/>
<keyword evidence="3" id="KW-0862">Zinc</keyword>
<evidence type="ECO:0000259" key="6">
    <source>
        <dbReference type="PROSITE" id="PS51795"/>
    </source>
</evidence>
<dbReference type="PANTHER" id="PTHR47847:SF2">
    <property type="entry name" value="FCS-LIKE ZINC FINGER 17-RELATED"/>
    <property type="match status" value="1"/>
</dbReference>
<gene>
    <name evidence="7" type="ORF">Tci_353968</name>
</gene>
<evidence type="ECO:0000256" key="2">
    <source>
        <dbReference type="ARBA" id="ARBA00022723"/>
    </source>
</evidence>
<dbReference type="PANTHER" id="PTHR47847">
    <property type="entry name" value="FCS-LIKE ZINC FINGER 17"/>
    <property type="match status" value="1"/>
</dbReference>
<evidence type="ECO:0000256" key="4">
    <source>
        <dbReference type="PROSITE-ProRule" id="PRU01131"/>
    </source>
</evidence>
<sequence>MISMAKLWISPFKLVETKNIDSLESKAVVGLKILTTVTSNSKQSIFQRNQIPSSSCSNSCFLKSCFLCHKHLSPNKDVYMYRGDQGFCSEECRNRQIYIDDIKELEITTKKMIQQFRQSRTRCDTRRSHPSHKRAMASPIFS</sequence>
<comment type="caution">
    <text evidence="7">The sequence shown here is derived from an EMBL/GenBank/DDBJ whole genome shotgun (WGS) entry which is preliminary data.</text>
</comment>
<comment type="similarity">
    <text evidence="1">Belongs to the FLZ family.</text>
</comment>
<keyword evidence="3" id="KW-0863">Zinc-finger</keyword>
<feature type="zinc finger region" description="FLZ-type" evidence="4">
    <location>
        <begin position="60"/>
        <end position="104"/>
    </location>
</feature>
<evidence type="ECO:0000256" key="1">
    <source>
        <dbReference type="ARBA" id="ARBA00009374"/>
    </source>
</evidence>
<dbReference type="InterPro" id="IPR044181">
    <property type="entry name" value="FLZ17/18"/>
</dbReference>
<reference evidence="7" key="1">
    <citation type="journal article" date="2019" name="Sci. Rep.">
        <title>Draft genome of Tanacetum cinerariifolium, the natural source of mosquito coil.</title>
        <authorList>
            <person name="Yamashiro T."/>
            <person name="Shiraishi A."/>
            <person name="Satake H."/>
            <person name="Nakayama K."/>
        </authorList>
    </citation>
    <scope>NUCLEOTIDE SEQUENCE</scope>
</reference>
<keyword evidence="2" id="KW-0479">Metal-binding</keyword>
<evidence type="ECO:0000313" key="7">
    <source>
        <dbReference type="EMBL" id="GEX81993.1"/>
    </source>
</evidence>
<evidence type="ECO:0000256" key="5">
    <source>
        <dbReference type="SAM" id="MobiDB-lite"/>
    </source>
</evidence>
<dbReference type="EMBL" id="BKCJ010132245">
    <property type="protein sequence ID" value="GEX81993.1"/>
    <property type="molecule type" value="Genomic_DNA"/>
</dbReference>
<organism evidence="7">
    <name type="scientific">Tanacetum cinerariifolium</name>
    <name type="common">Dalmatian daisy</name>
    <name type="synonym">Chrysanthemum cinerariifolium</name>
    <dbReference type="NCBI Taxonomy" id="118510"/>
    <lineage>
        <taxon>Eukaryota</taxon>
        <taxon>Viridiplantae</taxon>
        <taxon>Streptophyta</taxon>
        <taxon>Embryophyta</taxon>
        <taxon>Tracheophyta</taxon>
        <taxon>Spermatophyta</taxon>
        <taxon>Magnoliopsida</taxon>
        <taxon>eudicotyledons</taxon>
        <taxon>Gunneridae</taxon>
        <taxon>Pentapetalae</taxon>
        <taxon>asterids</taxon>
        <taxon>campanulids</taxon>
        <taxon>Asterales</taxon>
        <taxon>Asteraceae</taxon>
        <taxon>Asteroideae</taxon>
        <taxon>Anthemideae</taxon>
        <taxon>Anthemidinae</taxon>
        <taxon>Tanacetum</taxon>
    </lineage>
</organism>
<dbReference type="GO" id="GO:0008270">
    <property type="term" value="F:zinc ion binding"/>
    <property type="evidence" value="ECO:0007669"/>
    <property type="project" value="UniProtKB-KW"/>
</dbReference>
<proteinExistence type="inferred from homology"/>
<name>A0A699HBH5_TANCI</name>
<dbReference type="PROSITE" id="PS51795">
    <property type="entry name" value="ZF_FLZ"/>
    <property type="match status" value="1"/>
</dbReference>
<feature type="region of interest" description="Disordered" evidence="5">
    <location>
        <begin position="120"/>
        <end position="142"/>
    </location>
</feature>
<feature type="domain" description="FLZ-type" evidence="6">
    <location>
        <begin position="60"/>
        <end position="104"/>
    </location>
</feature>
<protein>
    <recommendedName>
        <fullName evidence="6">FLZ-type domain-containing protein</fullName>
    </recommendedName>
</protein>
<dbReference type="InterPro" id="IPR007650">
    <property type="entry name" value="Zf-FLZ_dom"/>
</dbReference>
<evidence type="ECO:0000256" key="3">
    <source>
        <dbReference type="ARBA" id="ARBA00022771"/>
    </source>
</evidence>